<evidence type="ECO:0000256" key="1">
    <source>
        <dbReference type="SAM" id="Phobius"/>
    </source>
</evidence>
<name>A0AA86UMI8_9EUKA</name>
<protein>
    <submittedName>
        <fullName evidence="3">Hypothetical_protein</fullName>
    </submittedName>
</protein>
<feature type="transmembrane region" description="Helical" evidence="1">
    <location>
        <begin position="86"/>
        <end position="109"/>
    </location>
</feature>
<keyword evidence="1" id="KW-0472">Membrane</keyword>
<dbReference type="EMBL" id="CATOUU010000972">
    <property type="protein sequence ID" value="CAI9964195.1"/>
    <property type="molecule type" value="Genomic_DNA"/>
</dbReference>
<feature type="transmembrane region" description="Helical" evidence="1">
    <location>
        <begin position="183"/>
        <end position="201"/>
    </location>
</feature>
<keyword evidence="1" id="KW-0812">Transmembrane</keyword>
<gene>
    <name evidence="3" type="ORF">HINF_LOCUS14925</name>
    <name evidence="2" type="ORF">HINF_LOCUS51840</name>
</gene>
<reference evidence="2" key="1">
    <citation type="submission" date="2023-06" db="EMBL/GenBank/DDBJ databases">
        <authorList>
            <person name="Kurt Z."/>
        </authorList>
    </citation>
    <scope>NUCLEOTIDE SEQUENCE</scope>
</reference>
<feature type="transmembrane region" description="Helical" evidence="1">
    <location>
        <begin position="49"/>
        <end position="74"/>
    </location>
</feature>
<reference evidence="3 4" key="2">
    <citation type="submission" date="2024-07" db="EMBL/GenBank/DDBJ databases">
        <authorList>
            <person name="Akdeniz Z."/>
        </authorList>
    </citation>
    <scope>NUCLEOTIDE SEQUENCE [LARGE SCALE GENOMIC DNA]</scope>
</reference>
<organism evidence="2">
    <name type="scientific">Hexamita inflata</name>
    <dbReference type="NCBI Taxonomy" id="28002"/>
    <lineage>
        <taxon>Eukaryota</taxon>
        <taxon>Metamonada</taxon>
        <taxon>Diplomonadida</taxon>
        <taxon>Hexamitidae</taxon>
        <taxon>Hexamitinae</taxon>
        <taxon>Hexamita</taxon>
    </lineage>
</organism>
<dbReference type="Proteomes" id="UP001642409">
    <property type="component" value="Unassembled WGS sequence"/>
</dbReference>
<proteinExistence type="predicted"/>
<evidence type="ECO:0000313" key="2">
    <source>
        <dbReference type="EMBL" id="CAI9964195.1"/>
    </source>
</evidence>
<dbReference type="EMBL" id="CAXDID020000035">
    <property type="protein sequence ID" value="CAL5996769.1"/>
    <property type="molecule type" value="Genomic_DNA"/>
</dbReference>
<accession>A0AA86UMI8</accession>
<comment type="caution">
    <text evidence="2">The sequence shown here is derived from an EMBL/GenBank/DDBJ whole genome shotgun (WGS) entry which is preliminary data.</text>
</comment>
<evidence type="ECO:0000313" key="4">
    <source>
        <dbReference type="Proteomes" id="UP001642409"/>
    </source>
</evidence>
<sequence length="202" mass="23862">MQLHVHLNSKCMELSICYALHNQQQNKLHCRQKIYTFGLLHKLQVPFSFFNYGFLPLSFYYFDINAATCLYTFLKNKSRVLKTASMINFVISIYRQRFVFVFFVLYGYLFNIVLCQRIGELIQLVGRIKILLQLSGIYFRSYIFDQIVPKLQTFVHTQQADIGAQLLWRIVLIIFSKDMIQSLFINLSIQLLLLFALIYVVV</sequence>
<evidence type="ECO:0000313" key="3">
    <source>
        <dbReference type="EMBL" id="CAL5996769.1"/>
    </source>
</evidence>
<keyword evidence="4" id="KW-1185">Reference proteome</keyword>
<dbReference type="AlphaFoldDB" id="A0AA86UMI8"/>
<keyword evidence="1" id="KW-1133">Transmembrane helix</keyword>